<dbReference type="Gene3D" id="2.70.98.10">
    <property type="match status" value="2"/>
</dbReference>
<gene>
    <name evidence="1" type="ORF">L195_g002099</name>
</gene>
<comment type="caution">
    <text evidence="1">The sequence shown here is derived from an EMBL/GenBank/DDBJ whole genome shotgun (WGS) entry which is preliminary data.</text>
</comment>
<accession>A0A2K3NRI4</accession>
<dbReference type="Proteomes" id="UP000236291">
    <property type="component" value="Unassembled WGS sequence"/>
</dbReference>
<protein>
    <submittedName>
        <fullName evidence="1">NDH-dependent cyclic electron flow 5</fullName>
    </submittedName>
</protein>
<evidence type="ECO:0000313" key="1">
    <source>
        <dbReference type="EMBL" id="PNY05644.1"/>
    </source>
</evidence>
<name>A0A2K3NRI4_TRIPR</name>
<evidence type="ECO:0000313" key="2">
    <source>
        <dbReference type="Proteomes" id="UP000236291"/>
    </source>
</evidence>
<dbReference type="InterPro" id="IPR011013">
    <property type="entry name" value="Gal_mutarotase_sf_dom"/>
</dbReference>
<dbReference type="ExpressionAtlas" id="A0A2K3NRI4">
    <property type="expression patterns" value="baseline"/>
</dbReference>
<reference evidence="1 2" key="1">
    <citation type="journal article" date="2014" name="Am. J. Bot.">
        <title>Genome assembly and annotation for red clover (Trifolium pratense; Fabaceae).</title>
        <authorList>
            <person name="Istvanek J."/>
            <person name="Jaros M."/>
            <person name="Krenek A."/>
            <person name="Repkova J."/>
        </authorList>
    </citation>
    <scope>NUCLEOTIDE SEQUENCE [LARGE SCALE GENOMIC DNA]</scope>
    <source>
        <strain evidence="2">cv. Tatra</strain>
        <tissue evidence="1">Young leaves</tissue>
    </source>
</reference>
<dbReference type="EMBL" id="ASHM01000900">
    <property type="protein sequence ID" value="PNY05644.1"/>
    <property type="molecule type" value="Genomic_DNA"/>
</dbReference>
<sequence>MASTSLFCSNIFIPKSTIITSTRNTPSPQFCSPFSSYIQHKREFPLPKVASVPYQPINFDYLQQEFNGHGVTFEEVGGNCKAKLELKNGSIATMLLPSGLITSYKAPMWHGGIVELLHTAVSEGEFGDAVIQGGVSLNFNFQTHDDDQVSWSPTNWVLHNIKGNAEKSIQVELINKGPDSKIGIKYIVTLEEDGLGSELEISNSNSLPLHMTGSILTHVTVSSPEATYAIGLERSNYYSRLPFESKFILSPPDSSEEKGFGKIWKSSVRQLFPGLEADGSQSDDEDMNGEEMDTYKQLKERISLVFPGLEADGSQSDDEDMNGEEMDTYKQLKERISLVYTNAPRSFTLIDRGRRNSILVGRNGFDESYLYSPGSAGIENYSKYAYICVGQAAVLQPIVLKPEDVWKGGQYLHNPNL</sequence>
<dbReference type="GO" id="GO:0047938">
    <property type="term" value="F:glucose-6-phosphate 1-epimerase activity"/>
    <property type="evidence" value="ECO:0007669"/>
    <property type="project" value="TreeGrafter"/>
</dbReference>
<dbReference type="SUPFAM" id="SSF74650">
    <property type="entry name" value="Galactose mutarotase-like"/>
    <property type="match status" value="1"/>
</dbReference>
<reference evidence="1 2" key="2">
    <citation type="journal article" date="2017" name="Front. Plant Sci.">
        <title>Gene Classification and Mining of Molecular Markers Useful in Red Clover (Trifolium pratense) Breeding.</title>
        <authorList>
            <person name="Istvanek J."/>
            <person name="Dluhosova J."/>
            <person name="Dluhos P."/>
            <person name="Patkova L."/>
            <person name="Nedelnik J."/>
            <person name="Repkova J."/>
        </authorList>
    </citation>
    <scope>NUCLEOTIDE SEQUENCE [LARGE SCALE GENOMIC DNA]</scope>
    <source>
        <strain evidence="2">cv. Tatra</strain>
        <tissue evidence="1">Young leaves</tissue>
    </source>
</reference>
<dbReference type="PANTHER" id="PTHR11122:SF15">
    <property type="entry name" value="PROTEIN NDH-DEPENDENT CYCLIC ELECTRON FLOW 5"/>
    <property type="match status" value="1"/>
</dbReference>
<dbReference type="InterPro" id="IPR014718">
    <property type="entry name" value="GH-type_carb-bd"/>
</dbReference>
<dbReference type="PANTHER" id="PTHR11122">
    <property type="entry name" value="APOSPORY-ASSOCIATED PROTEIN C-RELATED"/>
    <property type="match status" value="1"/>
</dbReference>
<organism evidence="1 2">
    <name type="scientific">Trifolium pratense</name>
    <name type="common">Red clover</name>
    <dbReference type="NCBI Taxonomy" id="57577"/>
    <lineage>
        <taxon>Eukaryota</taxon>
        <taxon>Viridiplantae</taxon>
        <taxon>Streptophyta</taxon>
        <taxon>Embryophyta</taxon>
        <taxon>Tracheophyta</taxon>
        <taxon>Spermatophyta</taxon>
        <taxon>Magnoliopsida</taxon>
        <taxon>eudicotyledons</taxon>
        <taxon>Gunneridae</taxon>
        <taxon>Pentapetalae</taxon>
        <taxon>rosids</taxon>
        <taxon>fabids</taxon>
        <taxon>Fabales</taxon>
        <taxon>Fabaceae</taxon>
        <taxon>Papilionoideae</taxon>
        <taxon>50 kb inversion clade</taxon>
        <taxon>NPAAA clade</taxon>
        <taxon>Hologalegina</taxon>
        <taxon>IRL clade</taxon>
        <taxon>Trifolieae</taxon>
        <taxon>Trifolium</taxon>
    </lineage>
</organism>
<dbReference type="GO" id="GO:0005975">
    <property type="term" value="P:carbohydrate metabolic process"/>
    <property type="evidence" value="ECO:0007669"/>
    <property type="project" value="InterPro"/>
</dbReference>
<proteinExistence type="predicted"/>
<dbReference type="AlphaFoldDB" id="A0A2K3NRI4"/>
<dbReference type="STRING" id="57577.A0A2K3NRI4"/>
<dbReference type="GO" id="GO:0005737">
    <property type="term" value="C:cytoplasm"/>
    <property type="evidence" value="ECO:0007669"/>
    <property type="project" value="TreeGrafter"/>
</dbReference>
<dbReference type="GO" id="GO:0030246">
    <property type="term" value="F:carbohydrate binding"/>
    <property type="evidence" value="ECO:0007669"/>
    <property type="project" value="InterPro"/>
</dbReference>